<dbReference type="PIRSF" id="PIRSF031551">
    <property type="entry name" value="DUF1706"/>
    <property type="match status" value="1"/>
</dbReference>
<dbReference type="PANTHER" id="PTHR40658">
    <property type="match status" value="1"/>
</dbReference>
<gene>
    <name evidence="1" type="ORF">DM558_11970</name>
</gene>
<dbReference type="RefSeq" id="WP_127164194.1">
    <property type="nucleotide sequence ID" value="NZ_CP029822.1"/>
</dbReference>
<dbReference type="InterPro" id="IPR012550">
    <property type="entry name" value="DUF1706"/>
</dbReference>
<organism evidence="1 2">
    <name type="scientific">Entomomonas moraniae</name>
    <dbReference type="NCBI Taxonomy" id="2213226"/>
    <lineage>
        <taxon>Bacteria</taxon>
        <taxon>Pseudomonadati</taxon>
        <taxon>Pseudomonadota</taxon>
        <taxon>Gammaproteobacteria</taxon>
        <taxon>Pseudomonadales</taxon>
        <taxon>Pseudomonadaceae</taxon>
        <taxon>Entomomonas</taxon>
    </lineage>
</organism>
<sequence>MTRATTKSDLINNANAEFTKLLALISTMSEEEQNSVLNFDNNFLEKHKEAHWVRDKNLRDVLIHLYEWHRLLLNWITANQNGELKPFIPSPYNWKTYGQMNVDFWLCHQKTSYQRSKDMLKQSHFDVITLINTFSDSELFTKKHFSWTGTSTLGSYCVSATSSHYIWAIKKIKIHRKLYQETK</sequence>
<name>A0A3Q9JNX3_9GAMM</name>
<proteinExistence type="predicted"/>
<dbReference type="Pfam" id="PF08020">
    <property type="entry name" value="DUF1706"/>
    <property type="match status" value="1"/>
</dbReference>
<accession>A0A3Q9JNX3</accession>
<dbReference type="PANTHER" id="PTHR40658:SF4">
    <property type="entry name" value="HYPOTHETICAL CYTOSOLIC PROTEIN"/>
    <property type="match status" value="1"/>
</dbReference>
<dbReference type="InterPro" id="IPR034660">
    <property type="entry name" value="DinB/YfiT-like"/>
</dbReference>
<evidence type="ECO:0000313" key="1">
    <source>
        <dbReference type="EMBL" id="AZS51440.1"/>
    </source>
</evidence>
<evidence type="ECO:0000313" key="2">
    <source>
        <dbReference type="Proteomes" id="UP000273143"/>
    </source>
</evidence>
<dbReference type="EMBL" id="CP029822">
    <property type="protein sequence ID" value="AZS51440.1"/>
    <property type="molecule type" value="Genomic_DNA"/>
</dbReference>
<dbReference type="KEGG" id="emo:DM558_11970"/>
<keyword evidence="2" id="KW-1185">Reference proteome</keyword>
<dbReference type="AlphaFoldDB" id="A0A3Q9JNX3"/>
<dbReference type="Gene3D" id="1.20.120.450">
    <property type="entry name" value="dinb family like domain"/>
    <property type="match status" value="1"/>
</dbReference>
<reference evidence="2" key="1">
    <citation type="submission" date="2018-06" db="EMBL/GenBank/DDBJ databases">
        <title>Complete genome of Pseudomonas insecticola strain QZS01.</title>
        <authorList>
            <person name="Wang J."/>
            <person name="Su Q."/>
        </authorList>
    </citation>
    <scope>NUCLEOTIDE SEQUENCE [LARGE SCALE GENOMIC DNA]</scope>
    <source>
        <strain evidence="2">QZS01</strain>
    </source>
</reference>
<protein>
    <submittedName>
        <fullName evidence="1">DfsB family protein</fullName>
    </submittedName>
</protein>
<dbReference type="Proteomes" id="UP000273143">
    <property type="component" value="Chromosome"/>
</dbReference>